<dbReference type="AlphaFoldDB" id="B6AIV3"/>
<dbReference type="GeneID" id="6997610"/>
<proteinExistence type="predicted"/>
<sequence>MGIIELSDEEETEKQVENVNALNSRATNKRPLKYLSSRWSEIFKESSENINDSYSKRYRKRASKNLGSVKRTTQDLPISSPALDTLSIYNNIKEIMWEKRRLEWKFHFDRNRVFFESFPIYSKHLDPIYNGKQLDNKWHLQRNISSELFCKGSLLTGKKVCLIDNNHYIFHSKNQLYQKLRWYGAKVLTYYCSRADYVLCPSSFKELVLKVNNNNNEFNNLINYSSDQFMSYNMLNLRGLSHGQIKLSELEFLEFVNEDISLALGAISQSAEYGSKVNVYEQIRDKIGKSNSNSKKMDDFRPRDIWELIGHKDSAEDLYKSLLDIRIQTEPIDKLQSLGIDIHYEAYKDNYETICGIIVIIAPNNSGAQLCAEFSAFGCGYEPKVLRGSDVVDPFIRQWKKGHSLQLTKNLFSKFDEPPICTILSDCSSSIKLSDIQKLCVLYTNFNYLNNKVSISQKVNNKDLYINKKYNSITKSSLEDLDLFNTKVNESQCLVSSKCRYSNPGAIIIILEDTSEAGQMILNQCCYSNKCENSNNSYIIFNRTDSFRQSIRKSSSLSCMKVIYLHHFSKLSVACGLFNITKNLNLLFKLIDYYGANILKITKTLQWIKLTDVKDVNIEKLFPTPYIPIYTNAVVEIFFSLVQKHLFSLHITNPFIIRKEIFRLSTLEINSNTNSINCNGDYTLQLAYEVFPFILYIIDKLLFERLDETISITSNENKRTQINKINLASNLEISKIKCNQLKLDICQVNKVVNKLPSGPSIHEYYLENFNLYSENYLTKKYTSLNTNSMGFGIDYFDYYLSQDKPKHSIRIYNGFNSLYTDYFTSNDSLSKLATLMDGLATFDSWYQYLKRSDIHFTNDINYYTYYINNNSKISTCEMFLTSIYLYAIMNSFNCIRFQNILCNLPPSNKLSSYILNKMIKYSSIYSCNYKDFQFEKKSENANIWRNIEFSYIKWNKELHCLLPTWKSFAMDSNLVHLYQFRSTTFKNFDTISTIFSAKILRLNIKFTELPRVSLKFKL</sequence>
<dbReference type="EMBL" id="DS989737">
    <property type="protein sequence ID" value="EEA08144.1"/>
    <property type="molecule type" value="Genomic_DNA"/>
</dbReference>
<gene>
    <name evidence="1" type="ORF">CMU_010920</name>
</gene>
<dbReference type="OrthoDB" id="340777at2759"/>
<evidence type="ECO:0000313" key="2">
    <source>
        <dbReference type="Proteomes" id="UP000001460"/>
    </source>
</evidence>
<dbReference type="VEuPathDB" id="CryptoDB:CMU_010920"/>
<keyword evidence="2" id="KW-1185">Reference proteome</keyword>
<dbReference type="Proteomes" id="UP000001460">
    <property type="component" value="Unassembled WGS sequence"/>
</dbReference>
<reference evidence="1" key="1">
    <citation type="submission" date="2008-06" db="EMBL/GenBank/DDBJ databases">
        <authorList>
            <person name="Lorenzi H."/>
            <person name="Inman J."/>
            <person name="Miller J."/>
            <person name="Schobel S."/>
            <person name="Amedeo P."/>
            <person name="Caler E.V."/>
            <person name="da Silva J."/>
        </authorList>
    </citation>
    <scope>NUCLEOTIDE SEQUENCE [LARGE SCALE GENOMIC DNA]</scope>
    <source>
        <strain evidence="1">RN66</strain>
    </source>
</reference>
<protein>
    <submittedName>
        <fullName evidence="1">Uncharacterized protein</fullName>
    </submittedName>
</protein>
<name>B6AIV3_CRYMR</name>
<evidence type="ECO:0000313" key="1">
    <source>
        <dbReference type="EMBL" id="EEA08144.1"/>
    </source>
</evidence>
<organism evidence="1 2">
    <name type="scientific">Cryptosporidium muris (strain RN66)</name>
    <dbReference type="NCBI Taxonomy" id="441375"/>
    <lineage>
        <taxon>Eukaryota</taxon>
        <taxon>Sar</taxon>
        <taxon>Alveolata</taxon>
        <taxon>Apicomplexa</taxon>
        <taxon>Conoidasida</taxon>
        <taxon>Coccidia</taxon>
        <taxon>Eucoccidiorida</taxon>
        <taxon>Eimeriorina</taxon>
        <taxon>Cryptosporidiidae</taxon>
        <taxon>Cryptosporidium</taxon>
    </lineage>
</organism>
<accession>B6AIV3</accession>
<dbReference type="RefSeq" id="XP_002142493.1">
    <property type="nucleotide sequence ID" value="XM_002142457.1"/>
</dbReference>
<dbReference type="OMA" id="SENANIW"/>